<protein>
    <recommendedName>
        <fullName evidence="4">SBF1/SBF2 domain-containing protein</fullName>
    </recommendedName>
</protein>
<feature type="compositionally biased region" description="Low complexity" evidence="1">
    <location>
        <begin position="742"/>
        <end position="755"/>
    </location>
</feature>
<accession>A0A1W0A6A8</accession>
<comment type="caution">
    <text evidence="2">The sequence shown here is derived from an EMBL/GenBank/DDBJ whole genome shotgun (WGS) entry which is preliminary data.</text>
</comment>
<evidence type="ECO:0000256" key="1">
    <source>
        <dbReference type="SAM" id="MobiDB-lite"/>
    </source>
</evidence>
<dbReference type="PANTHER" id="PTHR13663">
    <property type="entry name" value="SIMILAR TO RIKEN CDNA 6430548M08"/>
    <property type="match status" value="1"/>
</dbReference>
<evidence type="ECO:0000313" key="2">
    <source>
        <dbReference type="EMBL" id="OQS05824.1"/>
    </source>
</evidence>
<dbReference type="Proteomes" id="UP000243217">
    <property type="component" value="Unassembled WGS sequence"/>
</dbReference>
<dbReference type="STRING" id="74557.A0A1W0A6A8"/>
<reference evidence="2 3" key="1">
    <citation type="journal article" date="2014" name="Genome Biol. Evol.">
        <title>The secreted proteins of Achlya hypogyna and Thraustotheca clavata identify the ancestral oomycete secretome and reveal gene acquisitions by horizontal gene transfer.</title>
        <authorList>
            <person name="Misner I."/>
            <person name="Blouin N."/>
            <person name="Leonard G."/>
            <person name="Richards T.A."/>
            <person name="Lane C.E."/>
        </authorList>
    </citation>
    <scope>NUCLEOTIDE SEQUENCE [LARGE SCALE GENOMIC DNA]</scope>
    <source>
        <strain evidence="2 3">ATCC 34112</strain>
    </source>
</reference>
<organism evidence="2 3">
    <name type="scientific">Thraustotheca clavata</name>
    <dbReference type="NCBI Taxonomy" id="74557"/>
    <lineage>
        <taxon>Eukaryota</taxon>
        <taxon>Sar</taxon>
        <taxon>Stramenopiles</taxon>
        <taxon>Oomycota</taxon>
        <taxon>Saprolegniomycetes</taxon>
        <taxon>Saprolegniales</taxon>
        <taxon>Achlyaceae</taxon>
        <taxon>Thraustotheca</taxon>
    </lineage>
</organism>
<evidence type="ECO:0008006" key="4">
    <source>
        <dbReference type="Google" id="ProtNLM"/>
    </source>
</evidence>
<proteinExistence type="predicted"/>
<gene>
    <name evidence="2" type="ORF">THRCLA_02087</name>
</gene>
<evidence type="ECO:0000313" key="3">
    <source>
        <dbReference type="Proteomes" id="UP000243217"/>
    </source>
</evidence>
<dbReference type="SUPFAM" id="SSF103657">
    <property type="entry name" value="BAR/IMD domain-like"/>
    <property type="match status" value="1"/>
</dbReference>
<dbReference type="PANTHER" id="PTHR13663:SF2">
    <property type="entry name" value="SIMILAR TO RIKEN CDNA 6430548M08"/>
    <property type="match status" value="1"/>
</dbReference>
<keyword evidence="3" id="KW-1185">Reference proteome</keyword>
<dbReference type="OrthoDB" id="70940at2759"/>
<feature type="region of interest" description="Disordered" evidence="1">
    <location>
        <begin position="684"/>
        <end position="817"/>
    </location>
</feature>
<feature type="compositionally biased region" description="Pro residues" evidence="1">
    <location>
        <begin position="692"/>
        <end position="706"/>
    </location>
</feature>
<dbReference type="InterPro" id="IPR039872">
    <property type="entry name" value="KIAA0513"/>
</dbReference>
<dbReference type="EMBL" id="JNBS01000412">
    <property type="protein sequence ID" value="OQS05824.1"/>
    <property type="molecule type" value="Genomic_DNA"/>
</dbReference>
<dbReference type="Gene3D" id="1.20.1270.60">
    <property type="entry name" value="Arfaptin homology (AH) domain/BAR domain"/>
    <property type="match status" value="1"/>
</dbReference>
<name>A0A1W0A6A8_9STRA</name>
<dbReference type="InterPro" id="IPR027267">
    <property type="entry name" value="AH/BAR_dom_sf"/>
</dbReference>
<dbReference type="AlphaFoldDB" id="A0A1W0A6A8"/>
<sequence>MMTINPPPLMLGERPALSDGGITFRQVPYVSVNARVEKGTVVRKHLKKYLESSAHSHFMYANTFLNDIHVNTLQSEEITNSSMEEVFRCLHRYNQIVGTKAMEINKAFSQLAAPLDHSSRVRKWSRENYNMIQKCVQDVANAEKRMERGIARRDKAIEEHSHWKRIFDMNAATLAMQPHNVDCQKALQVSQAKVNAAAEEERVGLEEYEECKSALHSAIEHRDDMVEESTEASQTVEEDRIETMILILQQFIQVKQSALSAEMEGLKELARLVSKTDKAATIQQYITDNMQPDITHRHSKALFLLEWHWKWHLERIELARNEPEDYLNLNSDALPCLQGSSMTVHDVEVMKDFIACCFLQPDISRMILDPAKVSRKHRRRFVDPKSKALYRMDTVRKILVAALNHQRTHSLELSVQGYEALSASMNLLLSGCMDRGDTKCAKSVMNMAQTFYCVQDSTQKYLLNGIINHPIWQTSHFWGDAVLMSIGEELSRNPMDSPWHYWPPAKRSALVLSVHNTVFGQLSTYLFNMAAFRLSKQQIMQFVQNVAYSFELSEDQRIQLLSSVSSLETVEISEAQGMEGDDAAMFTTAIFPEWRKSAPPGRTPLQKMRYGLSKIKGIFDQDTSVQAASTQALLANAQAGKTSEMWETLFGEELKDKKMFAPSQSIELTDTKTTLVQPASYNEEIPSAAPSTPEPSILPLPPPPPQQLVRVESEDEGIASRTRHEEDQRKRENRRLRPQSTNNLEELLSAEEANSWTPLPRRKTRPSSERYPERAPPSTLVATPLTMAPTGNVNNLRRRTEAAPAPKSSSMLENISGVAALRARFERRGSSK</sequence>